<sequence length="48" mass="4862">MSALCLEAECAAVVIIEECGGSNLARTAALHADVPGQAARPQRAVIAL</sequence>
<evidence type="ECO:0000313" key="2">
    <source>
        <dbReference type="Proteomes" id="UP000194546"/>
    </source>
</evidence>
<name>A0A242M6J1_CABSO</name>
<accession>A0A242M6J1</accession>
<organism evidence="1 2">
    <name type="scientific">Caballeronia sordidicola</name>
    <name type="common">Burkholderia sordidicola</name>
    <dbReference type="NCBI Taxonomy" id="196367"/>
    <lineage>
        <taxon>Bacteria</taxon>
        <taxon>Pseudomonadati</taxon>
        <taxon>Pseudomonadota</taxon>
        <taxon>Betaproteobacteria</taxon>
        <taxon>Burkholderiales</taxon>
        <taxon>Burkholderiaceae</taxon>
        <taxon>Caballeronia</taxon>
    </lineage>
</organism>
<dbReference type="AlphaFoldDB" id="A0A242M6J1"/>
<dbReference type="Proteomes" id="UP000194546">
    <property type="component" value="Unassembled WGS sequence"/>
</dbReference>
<proteinExistence type="predicted"/>
<dbReference type="EMBL" id="NBTY01000199">
    <property type="protein sequence ID" value="OTP66712.1"/>
    <property type="molecule type" value="Genomic_DNA"/>
</dbReference>
<gene>
    <name evidence="1" type="ORF">PAMC26510_33290</name>
</gene>
<evidence type="ECO:0000313" key="1">
    <source>
        <dbReference type="EMBL" id="OTP66712.1"/>
    </source>
</evidence>
<protein>
    <submittedName>
        <fullName evidence="1">Uncharacterized protein</fullName>
    </submittedName>
</protein>
<reference evidence="1 2" key="1">
    <citation type="submission" date="2017-03" db="EMBL/GenBank/DDBJ databases">
        <title>Genome analysis of strain PAMC 26510.</title>
        <authorList>
            <person name="Oh H.-M."/>
            <person name="Yang J.-A."/>
        </authorList>
    </citation>
    <scope>NUCLEOTIDE SEQUENCE [LARGE SCALE GENOMIC DNA]</scope>
    <source>
        <strain evidence="1 2">PAMC 26510</strain>
    </source>
</reference>
<comment type="caution">
    <text evidence="1">The sequence shown here is derived from an EMBL/GenBank/DDBJ whole genome shotgun (WGS) entry which is preliminary data.</text>
</comment>